<dbReference type="InterPro" id="IPR000719">
    <property type="entry name" value="Prot_kinase_dom"/>
</dbReference>
<evidence type="ECO:0000313" key="2">
    <source>
        <dbReference type="EMBL" id="KAK7027400.1"/>
    </source>
</evidence>
<dbReference type="SUPFAM" id="SSF56112">
    <property type="entry name" value="Protein kinase-like (PK-like)"/>
    <property type="match status" value="2"/>
</dbReference>
<name>A0AAW0BLD8_9AGAR</name>
<dbReference type="InterPro" id="IPR051681">
    <property type="entry name" value="Ser/Thr_Kinases-Pseudokinases"/>
</dbReference>
<comment type="caution">
    <text evidence="2">The sequence shown here is derived from an EMBL/GenBank/DDBJ whole genome shotgun (WGS) entry which is preliminary data.</text>
</comment>
<dbReference type="EMBL" id="JAYKXP010000096">
    <property type="protein sequence ID" value="KAK7027400.1"/>
    <property type="molecule type" value="Genomic_DNA"/>
</dbReference>
<dbReference type="Gene3D" id="1.10.510.10">
    <property type="entry name" value="Transferase(Phosphotransferase) domain 1"/>
    <property type="match status" value="2"/>
</dbReference>
<organism evidence="2 3">
    <name type="scientific">Paramarasmius palmivorus</name>
    <dbReference type="NCBI Taxonomy" id="297713"/>
    <lineage>
        <taxon>Eukaryota</taxon>
        <taxon>Fungi</taxon>
        <taxon>Dikarya</taxon>
        <taxon>Basidiomycota</taxon>
        <taxon>Agaricomycotina</taxon>
        <taxon>Agaricomycetes</taxon>
        <taxon>Agaricomycetidae</taxon>
        <taxon>Agaricales</taxon>
        <taxon>Marasmiineae</taxon>
        <taxon>Marasmiaceae</taxon>
        <taxon>Paramarasmius</taxon>
    </lineage>
</organism>
<evidence type="ECO:0000259" key="1">
    <source>
        <dbReference type="PROSITE" id="PS50011"/>
    </source>
</evidence>
<dbReference type="InterPro" id="IPR008271">
    <property type="entry name" value="Ser/Thr_kinase_AS"/>
</dbReference>
<dbReference type="GO" id="GO:0007166">
    <property type="term" value="P:cell surface receptor signaling pathway"/>
    <property type="evidence" value="ECO:0007669"/>
    <property type="project" value="InterPro"/>
</dbReference>
<dbReference type="InterPro" id="IPR059179">
    <property type="entry name" value="MLKL-like_MCAfunc"/>
</dbReference>
<dbReference type="PANTHER" id="PTHR44329">
    <property type="entry name" value="SERINE/THREONINE-PROTEIN KINASE TNNI3K-RELATED"/>
    <property type="match status" value="1"/>
</dbReference>
<keyword evidence="3" id="KW-1185">Reference proteome</keyword>
<dbReference type="PROSITE" id="PS50011">
    <property type="entry name" value="PROTEIN_KINASE_DOM"/>
    <property type="match status" value="2"/>
</dbReference>
<dbReference type="GO" id="GO:0005524">
    <property type="term" value="F:ATP binding"/>
    <property type="evidence" value="ECO:0007669"/>
    <property type="project" value="InterPro"/>
</dbReference>
<dbReference type="InterPro" id="IPR011009">
    <property type="entry name" value="Kinase-like_dom_sf"/>
</dbReference>
<protein>
    <recommendedName>
        <fullName evidence="1">Protein kinase domain-containing protein</fullName>
    </recommendedName>
</protein>
<sequence length="1265" mass="143125">MSHLPEAYTDVGVQIGDVGILHYDMSFDFLFNVTYPKDHPVNKQYGVPAEFVPIPKERLHIWEGKYRTKDTHIDAPMRILSRKRMEEDELDPRHQRAYEFSTGESGNGAMLVLPEGSVRSTLLNQAVFRHYACEHARNWFKYAEEHCGREFPPRIQPSLYMVTGTEKCTAWGMASFFNQKTAKKLVILPFRVDKDRRAFSWGEDSQSDTKCYPDADGLDSDEESQLNQCVFLKGFKVSKKSKSEIHVNDIPGDGTQATEILDIRSLSSPGHTVDAHSNSELFNSTSGLVPGLPSGAGSSTGSATHQCPNDNTYITLPGEELLVLNDSMTWERPMLFHPCDTINNFMLGVLDSDPVEFAISHDDDWCSTMQDSLCPSNNNALIQMLLLRNKIVLERGIVYTDLIRDTGGMNNEVGNPTVLLEEVDYSKQDQMFSTAMSYEQQLKNIQQLIDHKDIYQKLLDQRGIQAQSSLDCFQEFLDHSLDIPAKIHIFICKTIIQLSEGSNLYPSYQCFMLQGVSLMGKHPVDVGGFADVYKGTIIGNDQTARESVSYIRLMHDIASGLAHLHDLNIIHGDLKGTNVVITQSHRACITDFGSSRMVDSPFLSCSQKAGSVRWSAPEVLKGNLTTKESDIYSCGCVFYEIVTGFVPFNDVQNDGAVIHAVLVGGMRPSNAWHDVDRASHELELWSLMNRCWETNPQLRPDAKDMLWELLVNHSISPAEEWDKDLFTKLRSNVIINTEKDEVIKDQGGDSLHDNHSIGHQKSKLAAEGYKTRKTTAELVAEFAPIPDLFAAVEVLILTFELCENVTTNKHGAQHLCNRCYNLLEATKKHELQVPNSMHHAFQGIQDCLVDVQTRIAGWAQLRLTMAFIKQHEIKQDIARCHEAIDDCFSRFHLVSSIEANHWQEEFEANYKEDEQEMIAFLADIENGQKMIHDMMGEQKSMMHELMIYLQNELDQHKHRDEIHHHGLSSNLYQLQVGCDESLASLHLEHGEVEHIGTFPVNKTAAMSIYEGLYLRSQKVAIKVVRAVNSDEKGMRRFWREIAIWAEVWKVDKGRHILPFIGFCQKDGPFPYMVSPWQANGNAMEYVRRFDTSIDYPKMVTDIARGIQVLHTMKPPIIHGDLKAENIVINEMGNPLLAEFGLSRVIEDVTNSTPFTQSLGVSDSYRWFAPETCVGQGICSLAADIYALGMTALELFTHQQPYANIKHTTEVVIKRSMGLKPPRPLDERVMRRGLDDQMWALMSKCWILDPAGRPDINAVLEALEHR</sequence>
<gene>
    <name evidence="2" type="ORF">VNI00_015236</name>
</gene>
<feature type="domain" description="Protein kinase" evidence="1">
    <location>
        <begin position="384"/>
        <end position="711"/>
    </location>
</feature>
<dbReference type="AlphaFoldDB" id="A0AAW0BLD8"/>
<dbReference type="PROSITE" id="PS00108">
    <property type="entry name" value="PROTEIN_KINASE_ST"/>
    <property type="match status" value="2"/>
</dbReference>
<dbReference type="SMART" id="SM00220">
    <property type="entry name" value="S_TKc"/>
    <property type="match status" value="2"/>
</dbReference>
<dbReference type="CDD" id="cd21037">
    <property type="entry name" value="MLKL_NTD"/>
    <property type="match status" value="1"/>
</dbReference>
<dbReference type="InterPro" id="IPR001245">
    <property type="entry name" value="Ser-Thr/Tyr_kinase_cat_dom"/>
</dbReference>
<dbReference type="Proteomes" id="UP001383192">
    <property type="component" value="Unassembled WGS sequence"/>
</dbReference>
<proteinExistence type="predicted"/>
<accession>A0AAW0BLD8</accession>
<dbReference type="GO" id="GO:0004674">
    <property type="term" value="F:protein serine/threonine kinase activity"/>
    <property type="evidence" value="ECO:0007669"/>
    <property type="project" value="TreeGrafter"/>
</dbReference>
<dbReference type="Gene3D" id="1.20.930.20">
    <property type="entry name" value="Adaptor protein Cbl, N-terminal domain"/>
    <property type="match status" value="1"/>
</dbReference>
<dbReference type="InterPro" id="IPR036537">
    <property type="entry name" value="Adaptor_Cbl_N_dom_sf"/>
</dbReference>
<dbReference type="Pfam" id="PF07714">
    <property type="entry name" value="PK_Tyr_Ser-Thr"/>
    <property type="match status" value="1"/>
</dbReference>
<evidence type="ECO:0000313" key="3">
    <source>
        <dbReference type="Proteomes" id="UP001383192"/>
    </source>
</evidence>
<feature type="domain" description="Protein kinase" evidence="1">
    <location>
        <begin position="987"/>
        <end position="1265"/>
    </location>
</feature>
<dbReference type="Pfam" id="PF00069">
    <property type="entry name" value="Pkinase"/>
    <property type="match status" value="1"/>
</dbReference>
<reference evidence="2 3" key="1">
    <citation type="submission" date="2024-01" db="EMBL/GenBank/DDBJ databases">
        <title>A draft genome for a cacao thread blight-causing isolate of Paramarasmius palmivorus.</title>
        <authorList>
            <person name="Baruah I.K."/>
            <person name="Bukari Y."/>
            <person name="Amoako-Attah I."/>
            <person name="Meinhardt L.W."/>
            <person name="Bailey B.A."/>
            <person name="Cohen S.P."/>
        </authorList>
    </citation>
    <scope>NUCLEOTIDE SEQUENCE [LARGE SCALE GENOMIC DNA]</scope>
    <source>
        <strain evidence="2 3">GH-12</strain>
    </source>
</reference>